<dbReference type="FunFam" id="3.90.640.10:FF:000004">
    <property type="entry name" value="Heat shock 70 kDa protein 4"/>
    <property type="match status" value="1"/>
</dbReference>
<keyword evidence="5" id="KW-1185">Reference proteome</keyword>
<dbReference type="GO" id="GO:0140662">
    <property type="term" value="F:ATP-dependent protein folding chaperone"/>
    <property type="evidence" value="ECO:0007669"/>
    <property type="project" value="InterPro"/>
</dbReference>
<feature type="region of interest" description="Disordered" evidence="3">
    <location>
        <begin position="505"/>
        <end position="540"/>
    </location>
</feature>
<dbReference type="SUPFAM" id="SSF100920">
    <property type="entry name" value="Heat shock protein 70kD (HSP70), peptide-binding domain"/>
    <property type="match status" value="1"/>
</dbReference>
<dbReference type="PANTHER" id="PTHR45639:SF4">
    <property type="entry name" value="HSC70CB, ISOFORM G"/>
    <property type="match status" value="1"/>
</dbReference>
<feature type="region of interest" description="Disordered" evidence="3">
    <location>
        <begin position="747"/>
        <end position="795"/>
    </location>
</feature>
<dbReference type="PRINTS" id="PR00301">
    <property type="entry name" value="HEATSHOCK70"/>
</dbReference>
<dbReference type="Gene3D" id="3.90.640.10">
    <property type="entry name" value="Actin, Chain A, domain 4"/>
    <property type="match status" value="1"/>
</dbReference>
<gene>
    <name evidence="4" type="ORF">SARC_01389</name>
</gene>
<dbReference type="EMBL" id="KQ241650">
    <property type="protein sequence ID" value="KNC86481.1"/>
    <property type="molecule type" value="Genomic_DNA"/>
</dbReference>
<organism evidence="4 5">
    <name type="scientific">Sphaeroforma arctica JP610</name>
    <dbReference type="NCBI Taxonomy" id="667725"/>
    <lineage>
        <taxon>Eukaryota</taxon>
        <taxon>Ichthyosporea</taxon>
        <taxon>Ichthyophonida</taxon>
        <taxon>Sphaeroforma</taxon>
    </lineage>
</organism>
<dbReference type="Gene3D" id="2.60.34.10">
    <property type="entry name" value="Substrate Binding Domain Of DNAk, Chain A, domain 1"/>
    <property type="match status" value="1"/>
</dbReference>
<evidence type="ECO:0000256" key="1">
    <source>
        <dbReference type="ARBA" id="ARBA00022741"/>
    </source>
</evidence>
<dbReference type="Gene3D" id="3.30.30.30">
    <property type="match status" value="1"/>
</dbReference>
<dbReference type="FunFam" id="3.30.30.30:FF:000002">
    <property type="entry name" value="Heat shock 70 kDa protein 4"/>
    <property type="match status" value="1"/>
</dbReference>
<evidence type="ECO:0000313" key="5">
    <source>
        <dbReference type="Proteomes" id="UP000054560"/>
    </source>
</evidence>
<dbReference type="Pfam" id="PF00012">
    <property type="entry name" value="HSP70"/>
    <property type="match status" value="1"/>
</dbReference>
<dbReference type="SUPFAM" id="SSF53067">
    <property type="entry name" value="Actin-like ATPase domain"/>
    <property type="match status" value="2"/>
</dbReference>
<dbReference type="eggNOG" id="KOG0103">
    <property type="taxonomic scope" value="Eukaryota"/>
</dbReference>
<evidence type="ECO:0000256" key="2">
    <source>
        <dbReference type="ARBA" id="ARBA00022840"/>
    </source>
</evidence>
<dbReference type="GeneID" id="25901893"/>
<dbReference type="InterPro" id="IPR043129">
    <property type="entry name" value="ATPase_NBD"/>
</dbReference>
<sequence>MSVVGFDVGNLNSTISAARAGGIEVLANEYTYRMTPTIVSFGQKMRFMGEAARPQLTTNFKNTVSQVKRLIGMLYDDEDVQTELANVPYKHSRREDGRINLTVIFKGEERNFTPEQVYAMFLTQLKQTAERELKKPVVDIVVSCPNWFNNFQREAILHATNYAGLNCVRVLNDTTATALAYGIYKQDLDEEKPRHVVFVDMGHSSLQVAVCTFLKGKFSVLATGADTKLGGRDFDQLIYEKFRLEFLAKSKIDLNEKPRGKARLMGECEKVKKLMSANQQPIPINVECVTDDADFHSKMSREEFYEMAKPLFDRVQGPIEQALMDSKLSLQEIHSVEIIGGSTRIPKIKEIISGIFGENRMLTTLNADESTSRGCALMAAILSPTFRVREFSVTDSTPYPIDLKWKINDEPSTAVVFERHNPIPSTKMLKFKRSEPFELAAYYNDPLNVPGERKFIGRYRVDDVKPDSEGNPIQAKVRVRCNKNGMFSVESAHWVEEILVPEEPVAPATPEPMAEDGKEGDEEKAADTPAEPTEPAEPKFKKVQQTHALKVVALDTASKEELSKNLEVEMELTMSDKQERQRVDSKNALEEFVYEVREKMDTVFSKNIEDDRKERVSAELMAIEDWLYDEGDDVQRSEYVTRMEKLEAEIAPVKSRARDWENLPAAEEAIRRSIVQYRKVVDQYPNDEKYNHIAAEKIQAIKEVIDEKDSWFNTNIAANKGLTPKQDPVVTPAQVTEARMAIEKVSIPILKTPKPKAPTPEPTAVPEPAAAPEAEKKDEAVPDATPTESENMEVD</sequence>
<dbReference type="SUPFAM" id="SSF100934">
    <property type="entry name" value="Heat shock protein 70kD (HSP70), C-terminal subdomain"/>
    <property type="match status" value="1"/>
</dbReference>
<accession>A0A0L0GC47</accession>
<dbReference type="AlphaFoldDB" id="A0A0L0GC47"/>
<dbReference type="PANTHER" id="PTHR45639">
    <property type="entry name" value="HSC70CB, ISOFORM G-RELATED"/>
    <property type="match status" value="1"/>
</dbReference>
<reference evidence="4 5" key="1">
    <citation type="submission" date="2011-02" db="EMBL/GenBank/DDBJ databases">
        <title>The Genome Sequence of Sphaeroforma arctica JP610.</title>
        <authorList>
            <consortium name="The Broad Institute Genome Sequencing Platform"/>
            <person name="Russ C."/>
            <person name="Cuomo C."/>
            <person name="Young S.K."/>
            <person name="Zeng Q."/>
            <person name="Gargeya S."/>
            <person name="Alvarado L."/>
            <person name="Berlin A."/>
            <person name="Chapman S.B."/>
            <person name="Chen Z."/>
            <person name="Freedman E."/>
            <person name="Gellesch M."/>
            <person name="Goldberg J."/>
            <person name="Griggs A."/>
            <person name="Gujja S."/>
            <person name="Heilman E."/>
            <person name="Heiman D."/>
            <person name="Howarth C."/>
            <person name="Mehta T."/>
            <person name="Neiman D."/>
            <person name="Pearson M."/>
            <person name="Roberts A."/>
            <person name="Saif S."/>
            <person name="Shea T."/>
            <person name="Shenoy N."/>
            <person name="Sisk P."/>
            <person name="Stolte C."/>
            <person name="Sykes S."/>
            <person name="White J."/>
            <person name="Yandava C."/>
            <person name="Burger G."/>
            <person name="Gray M.W."/>
            <person name="Holland P.W.H."/>
            <person name="King N."/>
            <person name="Lang F.B.F."/>
            <person name="Roger A.J."/>
            <person name="Ruiz-Trillo I."/>
            <person name="Haas B."/>
            <person name="Nusbaum C."/>
            <person name="Birren B."/>
        </authorList>
    </citation>
    <scope>NUCLEOTIDE SEQUENCE [LARGE SCALE GENOMIC DNA]</scope>
    <source>
        <strain evidence="4 5">JP610</strain>
    </source>
</reference>
<feature type="compositionally biased region" description="Basic and acidic residues" evidence="3">
    <location>
        <begin position="515"/>
        <end position="526"/>
    </location>
</feature>
<proteinExistence type="predicted"/>
<dbReference type="Gene3D" id="1.20.1270.10">
    <property type="match status" value="1"/>
</dbReference>
<dbReference type="STRING" id="667725.A0A0L0GC47"/>
<dbReference type="FunFam" id="3.30.420.40:FF:000171">
    <property type="entry name" value="Heat shock 70 kDa protein 4"/>
    <property type="match status" value="2"/>
</dbReference>
<dbReference type="PROSITE" id="PS01036">
    <property type="entry name" value="HSP70_3"/>
    <property type="match status" value="1"/>
</dbReference>
<dbReference type="GO" id="GO:0005829">
    <property type="term" value="C:cytosol"/>
    <property type="evidence" value="ECO:0007669"/>
    <property type="project" value="TreeGrafter"/>
</dbReference>
<feature type="compositionally biased region" description="Pro residues" evidence="3">
    <location>
        <begin position="755"/>
        <end position="765"/>
    </location>
</feature>
<dbReference type="InterPro" id="IPR029048">
    <property type="entry name" value="HSP70_C_sf"/>
</dbReference>
<dbReference type="InterPro" id="IPR029047">
    <property type="entry name" value="HSP70_peptide-bd_sf"/>
</dbReference>
<dbReference type="RefSeq" id="XP_014160383.1">
    <property type="nucleotide sequence ID" value="XM_014304908.1"/>
</dbReference>
<keyword evidence="2" id="KW-0067">ATP-binding</keyword>
<dbReference type="GO" id="GO:0005524">
    <property type="term" value="F:ATP binding"/>
    <property type="evidence" value="ECO:0007669"/>
    <property type="project" value="UniProtKB-KW"/>
</dbReference>
<dbReference type="InterPro" id="IPR013126">
    <property type="entry name" value="Hsp_70_fam"/>
</dbReference>
<dbReference type="Proteomes" id="UP000054560">
    <property type="component" value="Unassembled WGS sequence"/>
</dbReference>
<protein>
    <submittedName>
        <fullName evidence="4">Uncharacterized protein</fullName>
    </submittedName>
</protein>
<dbReference type="OrthoDB" id="434160at2759"/>
<dbReference type="Gene3D" id="3.30.420.40">
    <property type="match status" value="2"/>
</dbReference>
<keyword evidence="1" id="KW-0547">Nucleotide-binding</keyword>
<dbReference type="InterPro" id="IPR018181">
    <property type="entry name" value="Heat_shock_70_CS"/>
</dbReference>
<dbReference type="CDD" id="cd10228">
    <property type="entry name" value="ASKHA_NBD_HSP70_HSPA4_like"/>
    <property type="match status" value="1"/>
</dbReference>
<dbReference type="GO" id="GO:0005634">
    <property type="term" value="C:nucleus"/>
    <property type="evidence" value="ECO:0007669"/>
    <property type="project" value="TreeGrafter"/>
</dbReference>
<evidence type="ECO:0000313" key="4">
    <source>
        <dbReference type="EMBL" id="KNC86481.1"/>
    </source>
</evidence>
<dbReference type="FunFam" id="1.20.1270.10:FF:000002">
    <property type="entry name" value="Heat shock 70 kDa protein 4"/>
    <property type="match status" value="1"/>
</dbReference>
<evidence type="ECO:0000256" key="3">
    <source>
        <dbReference type="SAM" id="MobiDB-lite"/>
    </source>
</evidence>
<name>A0A0L0GC47_9EUKA</name>